<feature type="compositionally biased region" description="Basic and acidic residues" evidence="2">
    <location>
        <begin position="59"/>
        <end position="77"/>
    </location>
</feature>
<feature type="compositionally biased region" description="Basic and acidic residues" evidence="2">
    <location>
        <begin position="112"/>
        <end position="121"/>
    </location>
</feature>
<sequence>MYHEHMNKKLTQKDFDNFKESIEDLIKLHKESRLSKIENNKESEEERLARLRRFGRELRLRGGKVRQDQERTREKKQTNPTREGIHTDNQGISRLIQQGNRRTSITTEPNEGGDKPQDSRETILPPHIFVILYNLLSKTASGLKVVMDRTGYSLVVTKH</sequence>
<evidence type="ECO:0000256" key="2">
    <source>
        <dbReference type="SAM" id="MobiDB-lite"/>
    </source>
</evidence>
<evidence type="ECO:0000313" key="3">
    <source>
        <dbReference type="EMBL" id="SAI85162.1"/>
    </source>
</evidence>
<proteinExistence type="predicted"/>
<dbReference type="AlphaFoldDB" id="A0A157T1D1"/>
<feature type="coiled-coil region" evidence="1">
    <location>
        <begin position="27"/>
        <end position="54"/>
    </location>
</feature>
<evidence type="ECO:0000256" key="1">
    <source>
        <dbReference type="SAM" id="Coils"/>
    </source>
</evidence>
<dbReference type="PATRIC" id="fig|2287.9.peg.1677"/>
<feature type="compositionally biased region" description="Polar residues" evidence="2">
    <location>
        <begin position="87"/>
        <end position="109"/>
    </location>
</feature>
<name>A0A157T1D1_SACSO</name>
<accession>A0A157T1D1</accession>
<reference evidence="4" key="1">
    <citation type="submission" date="2016-04" db="EMBL/GenBank/DDBJ databases">
        <authorList>
            <person name="Shah S.A."/>
            <person name="Garrett R.A."/>
        </authorList>
    </citation>
    <scope>NUCLEOTIDE SEQUENCE [LARGE SCALE GENOMIC DNA]</scope>
    <source>
        <strain evidence="4">ATCC 35091 / DSM 1616 / JCM 8930 / NBRC 15331 / P1</strain>
    </source>
</reference>
<gene>
    <name evidence="3" type="ORF">SSOP1_1608</name>
</gene>
<dbReference type="EMBL" id="LT549890">
    <property type="protein sequence ID" value="SAI85162.1"/>
    <property type="molecule type" value="Genomic_DNA"/>
</dbReference>
<keyword evidence="1" id="KW-0175">Coiled coil</keyword>
<evidence type="ECO:0000313" key="4">
    <source>
        <dbReference type="Proteomes" id="UP000076770"/>
    </source>
</evidence>
<dbReference type="Proteomes" id="UP000076770">
    <property type="component" value="Chromosome i"/>
</dbReference>
<protein>
    <submittedName>
        <fullName evidence="3">ORF in transposon ISC1043</fullName>
    </submittedName>
</protein>
<feature type="region of interest" description="Disordered" evidence="2">
    <location>
        <begin position="59"/>
        <end position="121"/>
    </location>
</feature>
<organism evidence="3 4">
    <name type="scientific">Saccharolobus solfataricus</name>
    <name type="common">Sulfolobus solfataricus</name>
    <dbReference type="NCBI Taxonomy" id="2287"/>
    <lineage>
        <taxon>Archaea</taxon>
        <taxon>Thermoproteota</taxon>
        <taxon>Thermoprotei</taxon>
        <taxon>Sulfolobales</taxon>
        <taxon>Sulfolobaceae</taxon>
        <taxon>Saccharolobus</taxon>
    </lineage>
</organism>